<dbReference type="NCBIfam" id="TIGR00803">
    <property type="entry name" value="nst"/>
    <property type="match status" value="1"/>
</dbReference>
<keyword evidence="8" id="KW-1185">Reference proteome</keyword>
<evidence type="ECO:0000256" key="2">
    <source>
        <dbReference type="ARBA" id="ARBA00022692"/>
    </source>
</evidence>
<evidence type="ECO:0000313" key="7">
    <source>
        <dbReference type="EMBL" id="KZF24915.1"/>
    </source>
</evidence>
<evidence type="ECO:0000256" key="4">
    <source>
        <dbReference type="ARBA" id="ARBA00023136"/>
    </source>
</evidence>
<dbReference type="OrthoDB" id="408493at2759"/>
<evidence type="ECO:0000256" key="6">
    <source>
        <dbReference type="SAM" id="Phobius"/>
    </source>
</evidence>
<feature type="transmembrane region" description="Helical" evidence="6">
    <location>
        <begin position="299"/>
        <end position="322"/>
    </location>
</feature>
<reference evidence="7 8" key="1">
    <citation type="journal article" date="2016" name="Fungal Biol.">
        <title>The genome of Xylona heveae provides a window into fungal endophytism.</title>
        <authorList>
            <person name="Gazis R."/>
            <person name="Kuo A."/>
            <person name="Riley R."/>
            <person name="LaButti K."/>
            <person name="Lipzen A."/>
            <person name="Lin J."/>
            <person name="Amirebrahimi M."/>
            <person name="Hesse C.N."/>
            <person name="Spatafora J.W."/>
            <person name="Henrissat B."/>
            <person name="Hainaut M."/>
            <person name="Grigoriev I.V."/>
            <person name="Hibbett D.S."/>
        </authorList>
    </citation>
    <scope>NUCLEOTIDE SEQUENCE [LARGE SCALE GENOMIC DNA]</scope>
    <source>
        <strain evidence="7 8">TC161</strain>
    </source>
</reference>
<dbReference type="RefSeq" id="XP_018190470.1">
    <property type="nucleotide sequence ID" value="XM_018334081.1"/>
</dbReference>
<dbReference type="Gene3D" id="1.10.3730.20">
    <property type="match status" value="1"/>
</dbReference>
<name>A0A165IHR3_XYLHT</name>
<dbReference type="Proteomes" id="UP000076632">
    <property type="component" value="Unassembled WGS sequence"/>
</dbReference>
<feature type="transmembrane region" description="Helical" evidence="6">
    <location>
        <begin position="19"/>
        <end position="37"/>
    </location>
</feature>
<dbReference type="PIRSF" id="PIRSF005799">
    <property type="entry name" value="UDP-gal_transpt"/>
    <property type="match status" value="1"/>
</dbReference>
<sequence>MVEVAHRQPSWMGIKVKDLALFALAVQNAAVIMFVRYSRTMPPVGGQRYFSSTAVFLTEMIKFALCLTIALYDVSRNLPPTSSVLSLFKVLSGAVFTGDSWKLAIPAIIFTLQNSLQYIALSHLDAPTAQITYQLKLAFTAIFGILAFRKPLSLRNWAMLGLLMLGVAVTYIPSADPTGFSFAKEVHARRSITKSLARDTVDFTKRSATYEGIQEDEGLEHPPVYASLGLLAALGSCCLSGLAGVILERIFKDSKSPSSLWVRNIQLSFYSLFPALFIGVIFIDGEEVAKVGVFQGYNWVVWTTIGLQALGGVLVAICVFYADNLAKTTATSISVILTIVASVLFFDFPVTTKLLVGAILSVIAANLFKGKDRSRPPPIKIAKYESTTIDRRPSIIAGEQDPNTLPLPTALQTEEARSTSRPSSPRGHSRGPQGKGKSPKRSA</sequence>
<dbReference type="GO" id="GO:0000139">
    <property type="term" value="C:Golgi membrane"/>
    <property type="evidence" value="ECO:0007669"/>
    <property type="project" value="EnsemblFungi"/>
</dbReference>
<evidence type="ECO:0000313" key="8">
    <source>
        <dbReference type="Proteomes" id="UP000076632"/>
    </source>
</evidence>
<dbReference type="InParanoid" id="A0A165IHR3"/>
<feature type="transmembrane region" description="Helical" evidence="6">
    <location>
        <begin position="157"/>
        <end position="174"/>
    </location>
</feature>
<protein>
    <submittedName>
        <fullName evidence="7">Udp-galactose transporter</fullName>
    </submittedName>
</protein>
<dbReference type="Pfam" id="PF04142">
    <property type="entry name" value="Nuc_sug_transp"/>
    <property type="match status" value="1"/>
</dbReference>
<dbReference type="AlphaFoldDB" id="A0A165IHR3"/>
<dbReference type="PANTHER" id="PTHR10231">
    <property type="entry name" value="NUCLEOTIDE-SUGAR TRANSMEMBRANE TRANSPORTER"/>
    <property type="match status" value="1"/>
</dbReference>
<keyword evidence="3 6" id="KW-1133">Transmembrane helix</keyword>
<gene>
    <name evidence="7" type="ORF">L228DRAFT_258416</name>
</gene>
<dbReference type="GO" id="GO:0097624">
    <property type="term" value="P:UDP-galactose transmembrane import into Golgi lumen"/>
    <property type="evidence" value="ECO:0007669"/>
    <property type="project" value="EnsemblFungi"/>
</dbReference>
<dbReference type="GeneID" id="28899218"/>
<dbReference type="SUPFAM" id="SSF103481">
    <property type="entry name" value="Multidrug resistance efflux transporter EmrE"/>
    <property type="match status" value="1"/>
</dbReference>
<keyword evidence="4 6" id="KW-0472">Membrane</keyword>
<dbReference type="InterPro" id="IPR007271">
    <property type="entry name" value="Nuc_sug_transpt"/>
</dbReference>
<feature type="region of interest" description="Disordered" evidence="5">
    <location>
        <begin position="392"/>
        <end position="443"/>
    </location>
</feature>
<dbReference type="EMBL" id="KV407455">
    <property type="protein sequence ID" value="KZF24915.1"/>
    <property type="molecule type" value="Genomic_DNA"/>
</dbReference>
<evidence type="ECO:0000256" key="5">
    <source>
        <dbReference type="SAM" id="MobiDB-lite"/>
    </source>
</evidence>
<accession>A0A165IHR3</accession>
<evidence type="ECO:0000256" key="1">
    <source>
        <dbReference type="ARBA" id="ARBA00004141"/>
    </source>
</evidence>
<dbReference type="GO" id="GO:0005459">
    <property type="term" value="F:UDP-galactose transmembrane transporter activity"/>
    <property type="evidence" value="ECO:0007669"/>
    <property type="project" value="EnsemblFungi"/>
</dbReference>
<feature type="transmembrane region" description="Helical" evidence="6">
    <location>
        <begin position="267"/>
        <end position="283"/>
    </location>
</feature>
<evidence type="ECO:0000256" key="3">
    <source>
        <dbReference type="ARBA" id="ARBA00022989"/>
    </source>
</evidence>
<feature type="transmembrane region" description="Helical" evidence="6">
    <location>
        <begin position="224"/>
        <end position="247"/>
    </location>
</feature>
<dbReference type="STRING" id="1328760.A0A165IHR3"/>
<dbReference type="OMA" id="IEEDMMT"/>
<feature type="transmembrane region" description="Helical" evidence="6">
    <location>
        <begin position="49"/>
        <end position="72"/>
    </location>
</feature>
<keyword evidence="2 6" id="KW-0812">Transmembrane</keyword>
<feature type="compositionally biased region" description="Low complexity" evidence="5">
    <location>
        <begin position="419"/>
        <end position="432"/>
    </location>
</feature>
<feature type="transmembrane region" description="Helical" evidence="6">
    <location>
        <begin position="329"/>
        <end position="346"/>
    </location>
</feature>
<organism evidence="7 8">
    <name type="scientific">Xylona heveae (strain CBS 132557 / TC161)</name>
    <dbReference type="NCBI Taxonomy" id="1328760"/>
    <lineage>
        <taxon>Eukaryota</taxon>
        <taxon>Fungi</taxon>
        <taxon>Dikarya</taxon>
        <taxon>Ascomycota</taxon>
        <taxon>Pezizomycotina</taxon>
        <taxon>Xylonomycetes</taxon>
        <taxon>Xylonales</taxon>
        <taxon>Xylonaceae</taxon>
        <taxon>Xylona</taxon>
    </lineage>
</organism>
<proteinExistence type="predicted"/>
<comment type="subcellular location">
    <subcellularLocation>
        <location evidence="1">Membrane</location>
        <topology evidence="1">Multi-pass membrane protein</topology>
    </subcellularLocation>
</comment>
<feature type="transmembrane region" description="Helical" evidence="6">
    <location>
        <begin position="131"/>
        <end position="148"/>
    </location>
</feature>
<dbReference type="InterPro" id="IPR037185">
    <property type="entry name" value="EmrE-like"/>
</dbReference>